<accession>A0A6A6P0P7</accession>
<organism evidence="2 3">
    <name type="scientific">Lineolata rhizophorae</name>
    <dbReference type="NCBI Taxonomy" id="578093"/>
    <lineage>
        <taxon>Eukaryota</taxon>
        <taxon>Fungi</taxon>
        <taxon>Dikarya</taxon>
        <taxon>Ascomycota</taxon>
        <taxon>Pezizomycotina</taxon>
        <taxon>Dothideomycetes</taxon>
        <taxon>Dothideomycetes incertae sedis</taxon>
        <taxon>Lineolatales</taxon>
        <taxon>Lineolataceae</taxon>
        <taxon>Lineolata</taxon>
    </lineage>
</organism>
<gene>
    <name evidence="2" type="ORF">BDY21DRAFT_344231</name>
</gene>
<reference evidence="2" key="1">
    <citation type="journal article" date="2020" name="Stud. Mycol.">
        <title>101 Dothideomycetes genomes: a test case for predicting lifestyles and emergence of pathogens.</title>
        <authorList>
            <person name="Haridas S."/>
            <person name="Albert R."/>
            <person name="Binder M."/>
            <person name="Bloem J."/>
            <person name="Labutti K."/>
            <person name="Salamov A."/>
            <person name="Andreopoulos B."/>
            <person name="Baker S."/>
            <person name="Barry K."/>
            <person name="Bills G."/>
            <person name="Bluhm B."/>
            <person name="Cannon C."/>
            <person name="Castanera R."/>
            <person name="Culley D."/>
            <person name="Daum C."/>
            <person name="Ezra D."/>
            <person name="Gonzalez J."/>
            <person name="Henrissat B."/>
            <person name="Kuo A."/>
            <person name="Liang C."/>
            <person name="Lipzen A."/>
            <person name="Lutzoni F."/>
            <person name="Magnuson J."/>
            <person name="Mondo S."/>
            <person name="Nolan M."/>
            <person name="Ohm R."/>
            <person name="Pangilinan J."/>
            <person name="Park H.-J."/>
            <person name="Ramirez L."/>
            <person name="Alfaro M."/>
            <person name="Sun H."/>
            <person name="Tritt A."/>
            <person name="Yoshinaga Y."/>
            <person name="Zwiers L.-H."/>
            <person name="Turgeon B."/>
            <person name="Goodwin S."/>
            <person name="Spatafora J."/>
            <person name="Crous P."/>
            <person name="Grigoriev I."/>
        </authorList>
    </citation>
    <scope>NUCLEOTIDE SEQUENCE</scope>
    <source>
        <strain evidence="2">ATCC 16933</strain>
    </source>
</reference>
<evidence type="ECO:0008006" key="4">
    <source>
        <dbReference type="Google" id="ProtNLM"/>
    </source>
</evidence>
<dbReference type="EMBL" id="MU001680">
    <property type="protein sequence ID" value="KAF2457570.1"/>
    <property type="molecule type" value="Genomic_DNA"/>
</dbReference>
<comment type="similarity">
    <text evidence="1">Belongs to the OBAP family.</text>
</comment>
<dbReference type="PANTHER" id="PTHR31360:SF0">
    <property type="entry name" value="OIL BODY-ASSOCIATED PROTEIN 1B"/>
    <property type="match status" value="1"/>
</dbReference>
<dbReference type="OrthoDB" id="1901244at2759"/>
<proteinExistence type="inferred from homology"/>
<dbReference type="InterPro" id="IPR010686">
    <property type="entry name" value="OBAP-like"/>
</dbReference>
<keyword evidence="3" id="KW-1185">Reference proteome</keyword>
<sequence length="209" mass="24131">MPCEANPLLDQFKPFHSICEFLTAVHVYAEPAREGKCRYVEATHYCAHQKHDLRQCLIYDSHEQDARLIGVEYMVPAHVYETFADAEKRLWHSHEYEVKSGMLILPRPAGKTEAEWEALELEAMREITTLYGKTWHFWETDKGHPYPFGAPALMGSATSDDQIDLDVAMKRRNETFGVDHKAKAKAREGIPVPEIHKYANSWWKESEGK</sequence>
<evidence type="ECO:0000313" key="2">
    <source>
        <dbReference type="EMBL" id="KAF2457570.1"/>
    </source>
</evidence>
<dbReference type="Proteomes" id="UP000799766">
    <property type="component" value="Unassembled WGS sequence"/>
</dbReference>
<protein>
    <recommendedName>
        <fullName evidence="4">DUF1264-domain-containing protein</fullName>
    </recommendedName>
</protein>
<dbReference type="PANTHER" id="PTHR31360">
    <property type="match status" value="1"/>
</dbReference>
<name>A0A6A6P0P7_9PEZI</name>
<dbReference type="AlphaFoldDB" id="A0A6A6P0P7"/>
<evidence type="ECO:0000256" key="1">
    <source>
        <dbReference type="ARBA" id="ARBA00009740"/>
    </source>
</evidence>
<evidence type="ECO:0000313" key="3">
    <source>
        <dbReference type="Proteomes" id="UP000799766"/>
    </source>
</evidence>
<dbReference type="Pfam" id="PF06884">
    <property type="entry name" value="DUF1264"/>
    <property type="match status" value="1"/>
</dbReference>